<evidence type="ECO:0000256" key="4">
    <source>
        <dbReference type="ARBA" id="ARBA00023125"/>
    </source>
</evidence>
<dbReference type="Proteomes" id="UP000324832">
    <property type="component" value="Unassembled WGS sequence"/>
</dbReference>
<dbReference type="PROSITE" id="PS50950">
    <property type="entry name" value="ZF_THAP"/>
    <property type="match status" value="1"/>
</dbReference>
<dbReference type="GO" id="GO:0043565">
    <property type="term" value="F:sequence-specific DNA binding"/>
    <property type="evidence" value="ECO:0007669"/>
    <property type="project" value="InterPro"/>
</dbReference>
<evidence type="ECO:0000256" key="1">
    <source>
        <dbReference type="ARBA" id="ARBA00022723"/>
    </source>
</evidence>
<evidence type="ECO:0000256" key="3">
    <source>
        <dbReference type="ARBA" id="ARBA00022833"/>
    </source>
</evidence>
<dbReference type="SMART" id="SM00980">
    <property type="entry name" value="THAP"/>
    <property type="match status" value="1"/>
</dbReference>
<evidence type="ECO:0000313" key="9">
    <source>
        <dbReference type="EMBL" id="VVC95297.1"/>
    </source>
</evidence>
<dbReference type="PANTHER" id="PTHR46600:SF11">
    <property type="entry name" value="THAP DOMAIN-CONTAINING PROTEIN 10"/>
    <property type="match status" value="1"/>
</dbReference>
<gene>
    <name evidence="9" type="ORF">LSINAPIS_LOCUS7042</name>
</gene>
<dbReference type="SUPFAM" id="SSF57716">
    <property type="entry name" value="Glucocorticoid receptor-like (DNA-binding domain)"/>
    <property type="match status" value="1"/>
</dbReference>
<organism evidence="9 10">
    <name type="scientific">Leptidea sinapis</name>
    <dbReference type="NCBI Taxonomy" id="189913"/>
    <lineage>
        <taxon>Eukaryota</taxon>
        <taxon>Metazoa</taxon>
        <taxon>Ecdysozoa</taxon>
        <taxon>Arthropoda</taxon>
        <taxon>Hexapoda</taxon>
        <taxon>Insecta</taxon>
        <taxon>Pterygota</taxon>
        <taxon>Neoptera</taxon>
        <taxon>Endopterygota</taxon>
        <taxon>Lepidoptera</taxon>
        <taxon>Glossata</taxon>
        <taxon>Ditrysia</taxon>
        <taxon>Papilionoidea</taxon>
        <taxon>Pieridae</taxon>
        <taxon>Dismorphiinae</taxon>
        <taxon>Leptidea</taxon>
    </lineage>
</organism>
<feature type="region of interest" description="Disordered" evidence="7">
    <location>
        <begin position="95"/>
        <end position="165"/>
    </location>
</feature>
<keyword evidence="1" id="KW-0479">Metal-binding</keyword>
<evidence type="ECO:0000256" key="5">
    <source>
        <dbReference type="PROSITE-ProRule" id="PRU00309"/>
    </source>
</evidence>
<dbReference type="GO" id="GO:0008270">
    <property type="term" value="F:zinc ion binding"/>
    <property type="evidence" value="ECO:0007669"/>
    <property type="project" value="UniProtKB-KW"/>
</dbReference>
<evidence type="ECO:0000259" key="8">
    <source>
        <dbReference type="PROSITE" id="PS50950"/>
    </source>
</evidence>
<feature type="coiled-coil region" evidence="6">
    <location>
        <begin position="235"/>
        <end position="262"/>
    </location>
</feature>
<dbReference type="Pfam" id="PF05485">
    <property type="entry name" value="THAP"/>
    <property type="match status" value="1"/>
</dbReference>
<dbReference type="EMBL" id="FZQP02002260">
    <property type="protein sequence ID" value="VVC95297.1"/>
    <property type="molecule type" value="Genomic_DNA"/>
</dbReference>
<evidence type="ECO:0000313" key="10">
    <source>
        <dbReference type="Proteomes" id="UP000324832"/>
    </source>
</evidence>
<dbReference type="InterPro" id="IPR026516">
    <property type="entry name" value="THAP1/10"/>
</dbReference>
<dbReference type="InterPro" id="IPR038441">
    <property type="entry name" value="THAP_Znf_sf"/>
</dbReference>
<keyword evidence="6" id="KW-0175">Coiled coil</keyword>
<keyword evidence="10" id="KW-1185">Reference proteome</keyword>
<protein>
    <recommendedName>
        <fullName evidence="8">THAP-type domain-containing protein</fullName>
    </recommendedName>
</protein>
<reference evidence="9 10" key="1">
    <citation type="submission" date="2017-07" db="EMBL/GenBank/DDBJ databases">
        <authorList>
            <person name="Talla V."/>
            <person name="Backstrom N."/>
        </authorList>
    </citation>
    <scope>NUCLEOTIDE SEQUENCE [LARGE SCALE GENOMIC DNA]</scope>
</reference>
<evidence type="ECO:0000256" key="7">
    <source>
        <dbReference type="SAM" id="MobiDB-lite"/>
    </source>
</evidence>
<sequence length="270" mass="30567">MPSCVVRKCKNNTTVQKKCQGITFHRFPVGNEPWKNDWVQIIRDCRREEDWIPSKSSVVCSVHFDENDLYTTGKGRRRLVTYSVPKLLLFGLPVKKEQTAKPGPTGSSLDNDQKEQMSLESDQEWAGLPVKEEQPDEPETTNQECAGLPVKEEQPAELGTTKNSLDHDQKEQMSLESDQAPQPYIIITIDPEQPSGLCTPLSSSQIPPAPTNGFEDCEQPSLWDSPRNLRLKKIIKKQDILLETQRKKIKTLNQKIQNRNAEAVSLCASR</sequence>
<dbReference type="Gene3D" id="6.20.210.20">
    <property type="entry name" value="THAP domain"/>
    <property type="match status" value="1"/>
</dbReference>
<feature type="domain" description="THAP-type" evidence="8">
    <location>
        <begin position="1"/>
        <end position="88"/>
    </location>
</feature>
<evidence type="ECO:0000256" key="6">
    <source>
        <dbReference type="SAM" id="Coils"/>
    </source>
</evidence>
<keyword evidence="4 5" id="KW-0238">DNA-binding</keyword>
<evidence type="ECO:0000256" key="2">
    <source>
        <dbReference type="ARBA" id="ARBA00022771"/>
    </source>
</evidence>
<dbReference type="InterPro" id="IPR006612">
    <property type="entry name" value="THAP_Znf"/>
</dbReference>
<keyword evidence="2 5" id="KW-0863">Zinc-finger</keyword>
<dbReference type="AlphaFoldDB" id="A0A5E4QE78"/>
<proteinExistence type="predicted"/>
<keyword evidence="3" id="KW-0862">Zinc</keyword>
<name>A0A5E4QE78_9NEOP</name>
<feature type="non-terminal residue" evidence="9">
    <location>
        <position position="270"/>
    </location>
</feature>
<dbReference type="PANTHER" id="PTHR46600">
    <property type="entry name" value="THAP DOMAIN-CONTAINING"/>
    <property type="match status" value="1"/>
</dbReference>
<accession>A0A5E4QE78</accession>